<feature type="domain" description="TGS" evidence="6">
    <location>
        <begin position="278"/>
        <end position="361"/>
    </location>
</feature>
<reference evidence="7 8" key="1">
    <citation type="submission" date="2019-07" db="EMBL/GenBank/DDBJ databases">
        <title>Thalassofilum flectens gen. nov., sp. nov., a novel moderate thermophilic anaerobe from a shallow sea hot spring in Kunashir Island (Russia), representing a new family in the order Bacteroidales, and proposal of Thalassofilacea fam. nov.</title>
        <authorList>
            <person name="Kochetkova T.V."/>
            <person name="Podosokorskaya O.A."/>
            <person name="Novikov A."/>
            <person name="Elcheninov A.G."/>
            <person name="Toshchakov S.V."/>
            <person name="Kublanov I.V."/>
        </authorList>
    </citation>
    <scope>NUCLEOTIDE SEQUENCE [LARGE SCALE GENOMIC DNA]</scope>
    <source>
        <strain evidence="7 8">38-H</strain>
    </source>
</reference>
<dbReference type="FunFam" id="1.10.150.300:FF:000001">
    <property type="entry name" value="Ribosome-binding ATPase YchF"/>
    <property type="match status" value="1"/>
</dbReference>
<dbReference type="Proteomes" id="UP000500961">
    <property type="component" value="Chromosome"/>
</dbReference>
<dbReference type="PANTHER" id="PTHR23305">
    <property type="entry name" value="OBG GTPASE FAMILY"/>
    <property type="match status" value="1"/>
</dbReference>
<dbReference type="InterPro" id="IPR004095">
    <property type="entry name" value="TGS"/>
</dbReference>
<dbReference type="CDD" id="cd04867">
    <property type="entry name" value="TGS_YchF_OLA1"/>
    <property type="match status" value="1"/>
</dbReference>
<accession>A0A7D3XX06</accession>
<evidence type="ECO:0000256" key="3">
    <source>
        <dbReference type="ARBA" id="ARBA00022741"/>
    </source>
</evidence>
<dbReference type="Gene3D" id="3.40.50.300">
    <property type="entry name" value="P-loop containing nucleotide triphosphate hydrolases"/>
    <property type="match status" value="1"/>
</dbReference>
<dbReference type="InterPro" id="IPR006073">
    <property type="entry name" value="GTP-bd"/>
</dbReference>
<keyword evidence="2" id="KW-0479">Metal-binding</keyword>
<comment type="function">
    <text evidence="5">ATPase that binds to both the 70S ribosome and the 50S ribosomal subunit in a nucleotide-independent manner.</text>
</comment>
<evidence type="ECO:0000256" key="4">
    <source>
        <dbReference type="ARBA" id="ARBA00022840"/>
    </source>
</evidence>
<evidence type="ECO:0000256" key="2">
    <source>
        <dbReference type="ARBA" id="ARBA00022723"/>
    </source>
</evidence>
<evidence type="ECO:0000256" key="5">
    <source>
        <dbReference type="HAMAP-Rule" id="MF_00944"/>
    </source>
</evidence>
<dbReference type="Pfam" id="PF06071">
    <property type="entry name" value="YchF-GTPase_C"/>
    <property type="match status" value="1"/>
</dbReference>
<dbReference type="InterPro" id="IPR023192">
    <property type="entry name" value="TGS-like_dom_sf"/>
</dbReference>
<dbReference type="GO" id="GO:0016887">
    <property type="term" value="F:ATP hydrolysis activity"/>
    <property type="evidence" value="ECO:0007669"/>
    <property type="project" value="UniProtKB-UniRule"/>
</dbReference>
<dbReference type="AlphaFoldDB" id="A0A7D3XX06"/>
<dbReference type="RefSeq" id="WP_173076503.1">
    <property type="nucleotide sequence ID" value="NZ_CP041345.1"/>
</dbReference>
<sequence length="363" mass="40290">MGLKCGIIGLANVGKTTIFNCMSSTKAQTSVVATGSGKSNLSTINVPDDRLYVLEKFQPTEKIVHTTVEIVDIPGLSKTGGKGEGNKFLADVRNCDALIHVLRCFDDPSLPHIEGSVDPVRDIETVNFELQVRDLESIEKKLQKVEKAAKVGDKDAKKAFEVLSIYKNHLESFQNASTVPVDEQDKKYVEDLFLLTTKPVIYVCNVDESSAVDGNEYSNKVKEYLKNEDTEVLIIAGKIEAEISELDSEEDRKAFLEDVGLTEPGVNKLIRAAYSILNLETFFTVGPKEIRAWTMKKGMTAPQAAGVIHSDLERGFIRAEVMKYNDFITLGSEQACREKGKLYVEGKNYIVEDGDILHIRFNV</sequence>
<organism evidence="7 8">
    <name type="scientific">Tenuifilum thalassicum</name>
    <dbReference type="NCBI Taxonomy" id="2590900"/>
    <lineage>
        <taxon>Bacteria</taxon>
        <taxon>Pseudomonadati</taxon>
        <taxon>Bacteroidota</taxon>
        <taxon>Bacteroidia</taxon>
        <taxon>Bacteroidales</taxon>
        <taxon>Tenuifilaceae</taxon>
        <taxon>Tenuifilum</taxon>
    </lineage>
</organism>
<evidence type="ECO:0000256" key="1">
    <source>
        <dbReference type="ARBA" id="ARBA00001946"/>
    </source>
</evidence>
<dbReference type="GO" id="GO:0005524">
    <property type="term" value="F:ATP binding"/>
    <property type="evidence" value="ECO:0007669"/>
    <property type="project" value="UniProtKB-UniRule"/>
</dbReference>
<name>A0A7D3XX06_9BACT</name>
<dbReference type="GO" id="GO:0043023">
    <property type="term" value="F:ribosomal large subunit binding"/>
    <property type="evidence" value="ECO:0007669"/>
    <property type="project" value="UniProtKB-UniRule"/>
</dbReference>
<dbReference type="InterPro" id="IPR027417">
    <property type="entry name" value="P-loop_NTPase"/>
</dbReference>
<comment type="similarity">
    <text evidence="5">Belongs to the TRAFAC class OBG-HflX-like GTPase superfamily. OBG GTPase family. YchF/OLA1 subfamily.</text>
</comment>
<keyword evidence="8" id="KW-1185">Reference proteome</keyword>
<dbReference type="Gene3D" id="3.10.20.30">
    <property type="match status" value="1"/>
</dbReference>
<dbReference type="HAMAP" id="MF_00944">
    <property type="entry name" value="YchF_OLA1_ATPase"/>
    <property type="match status" value="1"/>
</dbReference>
<dbReference type="Gene3D" id="1.10.150.300">
    <property type="entry name" value="TGS-like domain"/>
    <property type="match status" value="1"/>
</dbReference>
<dbReference type="CDD" id="cd01900">
    <property type="entry name" value="YchF"/>
    <property type="match status" value="1"/>
</dbReference>
<dbReference type="GO" id="GO:0046872">
    <property type="term" value="F:metal ion binding"/>
    <property type="evidence" value="ECO:0007669"/>
    <property type="project" value="UniProtKB-KW"/>
</dbReference>
<dbReference type="PROSITE" id="PS51880">
    <property type="entry name" value="TGS"/>
    <property type="match status" value="1"/>
</dbReference>
<evidence type="ECO:0000313" key="7">
    <source>
        <dbReference type="EMBL" id="QKG81088.1"/>
    </source>
</evidence>
<protein>
    <recommendedName>
        <fullName evidence="5">Ribosome-binding ATPase YchF</fullName>
    </recommendedName>
</protein>
<dbReference type="InterPro" id="IPR041706">
    <property type="entry name" value="YchF_N"/>
</dbReference>
<evidence type="ECO:0000259" key="6">
    <source>
        <dbReference type="PROSITE" id="PS51880"/>
    </source>
</evidence>
<dbReference type="InterPro" id="IPR004396">
    <property type="entry name" value="ATPase_YchF/OLA1"/>
</dbReference>
<proteinExistence type="inferred from homology"/>
<gene>
    <name evidence="5 7" type="primary">ychF</name>
    <name evidence="7" type="ORF">FHG85_12705</name>
</gene>
<dbReference type="Pfam" id="PF01926">
    <property type="entry name" value="MMR_HSR1"/>
    <property type="match status" value="1"/>
</dbReference>
<dbReference type="EMBL" id="CP041345">
    <property type="protein sequence ID" value="QKG81088.1"/>
    <property type="molecule type" value="Genomic_DNA"/>
</dbReference>
<dbReference type="GO" id="GO:0005525">
    <property type="term" value="F:GTP binding"/>
    <property type="evidence" value="ECO:0007669"/>
    <property type="project" value="InterPro"/>
</dbReference>
<dbReference type="PANTHER" id="PTHR23305:SF18">
    <property type="entry name" value="OBG-TYPE G DOMAIN-CONTAINING PROTEIN"/>
    <property type="match status" value="1"/>
</dbReference>
<dbReference type="SUPFAM" id="SSF81271">
    <property type="entry name" value="TGS-like"/>
    <property type="match status" value="1"/>
</dbReference>
<dbReference type="NCBIfam" id="TIGR00092">
    <property type="entry name" value="redox-regulated ATPase YchF"/>
    <property type="match status" value="1"/>
</dbReference>
<dbReference type="PIRSF" id="PIRSF006641">
    <property type="entry name" value="CHP00092"/>
    <property type="match status" value="1"/>
</dbReference>
<dbReference type="InterPro" id="IPR012675">
    <property type="entry name" value="Beta-grasp_dom_sf"/>
</dbReference>
<comment type="cofactor">
    <cofactor evidence="1">
        <name>Mg(2+)</name>
        <dbReference type="ChEBI" id="CHEBI:18420"/>
    </cofactor>
</comment>
<dbReference type="InterPro" id="IPR012676">
    <property type="entry name" value="TGS-like"/>
</dbReference>
<feature type="binding site" evidence="5">
    <location>
        <begin position="12"/>
        <end position="17"/>
    </location>
    <ligand>
        <name>ATP</name>
        <dbReference type="ChEBI" id="CHEBI:30616"/>
    </ligand>
</feature>
<dbReference type="GO" id="GO:0005737">
    <property type="term" value="C:cytoplasm"/>
    <property type="evidence" value="ECO:0007669"/>
    <property type="project" value="TreeGrafter"/>
</dbReference>
<dbReference type="FunFam" id="3.10.20.30:FF:000001">
    <property type="entry name" value="Ribosome-binding ATPase YchF"/>
    <property type="match status" value="1"/>
</dbReference>
<dbReference type="SUPFAM" id="SSF52540">
    <property type="entry name" value="P-loop containing nucleoside triphosphate hydrolases"/>
    <property type="match status" value="1"/>
</dbReference>
<dbReference type="PRINTS" id="PR00326">
    <property type="entry name" value="GTP1OBG"/>
</dbReference>
<keyword evidence="3 5" id="KW-0547">Nucleotide-binding</keyword>
<dbReference type="KEGG" id="ttz:FHG85_12705"/>
<dbReference type="InterPro" id="IPR013029">
    <property type="entry name" value="YchF_C"/>
</dbReference>
<evidence type="ECO:0000313" key="8">
    <source>
        <dbReference type="Proteomes" id="UP000500961"/>
    </source>
</evidence>
<keyword evidence="4 5" id="KW-0067">ATP-binding</keyword>